<evidence type="ECO:0000256" key="2">
    <source>
        <dbReference type="SAM" id="SignalP"/>
    </source>
</evidence>
<evidence type="ECO:0000313" key="5">
    <source>
        <dbReference type="Proteomes" id="UP000070700"/>
    </source>
</evidence>
<name>A0A132B201_MOLSC</name>
<evidence type="ECO:0000313" key="4">
    <source>
        <dbReference type="EMBL" id="KUJ06410.1"/>
    </source>
</evidence>
<dbReference type="InParanoid" id="A0A132B201"/>
<proteinExistence type="predicted"/>
<feature type="chain" id="PRO_5007287764" description="WSC domain-containing protein" evidence="2">
    <location>
        <begin position="20"/>
        <end position="1195"/>
    </location>
</feature>
<organism evidence="4 5">
    <name type="scientific">Mollisia scopiformis</name>
    <name type="common">Conifer needle endophyte fungus</name>
    <name type="synonym">Phialocephala scopiformis</name>
    <dbReference type="NCBI Taxonomy" id="149040"/>
    <lineage>
        <taxon>Eukaryota</taxon>
        <taxon>Fungi</taxon>
        <taxon>Dikarya</taxon>
        <taxon>Ascomycota</taxon>
        <taxon>Pezizomycotina</taxon>
        <taxon>Leotiomycetes</taxon>
        <taxon>Helotiales</taxon>
        <taxon>Mollisiaceae</taxon>
        <taxon>Mollisia</taxon>
    </lineage>
</organism>
<sequence length="1195" mass="120860">MRWFKVLGLVVLPAVNAVASTDSLQDTDPANSGYLTNHNIDPAAVPNYTLKWRMTYNTNEAFYAKPLVWTPPGGTVEQVITVSNQNNIRILDSTSGATINSRTLDPPFLSSDSMCGDIPNTIGIISTPIIDPATNIMYLISKGYIGGASSGGAINGQDKFYAVQLPGLTDVPGFPTIISGNADNDPTRYFIAGTLNQRPSLNVIGNTIIAGFGGHCDNFNYTGMALGISKTTGDITAMMAMMASPGAPSPQPLNILTQNGGKAGIWQSGTGLAVDSTNSRVFFVTGNGIGNGDNAAGAPASGKTHISTLEQATVDVGVSANGAFTQQDYFAPYEYASLNGGDRDFGSSGACLLDPYFSGGGVNRIIVAGGKTGKIYVMNADNLGGFNTAAGGGDGVLQTIQQPLALLSGVASYPAEGGYIYFAPSAGPLYAYSFGMCGGVPCFTLAGQTAMIFAGRGAPTVTSLNGKAGSGIVWMADVNDGIVAFNAVPVNGALVQITSPATGRLQKMQRPAFGNAAVYSSEVNEILAIGGTSTVTEPSLQCAPNSIAFGSVVDGTTSVVQLTCTVGTNSMTIKSATTGLHIFQYSGLPTGTLAAGSSFTIPVTINLTSAALENTRVIDGVQIVPGTESSILSFVDSLGFTTTVSLSGKVVASGGFPVITPYTLEFGSSTVGQTVAKTFTVTNDGAGTLVLTSFAWTDPKVTNPPSNSVVPGGSTIIGKDFTSSDFPVNGATIASGATITIAVNWSPSVAGVGSALLTFTTNGGVTDIMFTGTAAACTTCTSSSMLASPSSSSASPSSLSLLSSSSSLSAAQSSSTLVLLTPTSSSLLVSWSSSLPVPQSPSTLLLLTSTSSSSLVSSSSSLSVPQSSSTLGLLTFTSSSVTALTSSSLLSIPSSTGSSSMSSLWSSSASSSLRPSSTLPSSIMSTSSIVSSSLASSSLQQTLQSTSTYIVSTGLSTSTKGTSSSSSTKLSTSSTSKISSSSSTKLSSSSSTAKSSSSSSTKLSTSSSTAKSSSLSSTKLSTSSSSVKSTTSSKSSSTVGPSSVKASTTKSTSSFVTMTKSSSVTVATQTGAYNYLGCYQEVSNGKVLPLLLANDTITPQVCESLVLSLAAKPTPTHYPYYYVEYHRECYAGSSLNFGTAGVTSVTGAHACTDVCSGSVGATSTGTAFCGGWAMFDLYATGGSSLPFVPATTQSV</sequence>
<dbReference type="PROSITE" id="PS51212">
    <property type="entry name" value="WSC"/>
    <property type="match status" value="1"/>
</dbReference>
<dbReference type="RefSeq" id="XP_018060765.1">
    <property type="nucleotide sequence ID" value="XM_018207335.1"/>
</dbReference>
<feature type="domain" description="WSC" evidence="3">
    <location>
        <begin position="1072"/>
        <end position="1181"/>
    </location>
</feature>
<feature type="signal peptide" evidence="2">
    <location>
        <begin position="1"/>
        <end position="19"/>
    </location>
</feature>
<accession>A0A132B201</accession>
<evidence type="ECO:0000256" key="1">
    <source>
        <dbReference type="SAM" id="MobiDB-lite"/>
    </source>
</evidence>
<evidence type="ECO:0000259" key="3">
    <source>
        <dbReference type="PROSITE" id="PS51212"/>
    </source>
</evidence>
<dbReference type="AlphaFoldDB" id="A0A132B201"/>
<dbReference type="InterPro" id="IPR002889">
    <property type="entry name" value="WSC_carb-bd"/>
</dbReference>
<reference evidence="4 5" key="1">
    <citation type="submission" date="2015-10" db="EMBL/GenBank/DDBJ databases">
        <title>Full genome of DAOMC 229536 Phialocephala scopiformis, a fungal endophyte of spruce producing the potent anti-insectan compound rugulosin.</title>
        <authorList>
            <consortium name="DOE Joint Genome Institute"/>
            <person name="Walker A.K."/>
            <person name="Frasz S.L."/>
            <person name="Seifert K.A."/>
            <person name="Miller J.D."/>
            <person name="Mondo S.J."/>
            <person name="Labutti K."/>
            <person name="Lipzen A."/>
            <person name="Dockter R."/>
            <person name="Kennedy M."/>
            <person name="Grigoriev I.V."/>
            <person name="Spatafora J.W."/>
        </authorList>
    </citation>
    <scope>NUCLEOTIDE SEQUENCE [LARGE SCALE GENOMIC DNA]</scope>
    <source>
        <strain evidence="4 5">CBS 120377</strain>
    </source>
</reference>
<keyword evidence="5" id="KW-1185">Reference proteome</keyword>
<dbReference type="Gene3D" id="2.60.40.10">
    <property type="entry name" value="Immunoglobulins"/>
    <property type="match status" value="1"/>
</dbReference>
<dbReference type="EMBL" id="KQ947447">
    <property type="protein sequence ID" value="KUJ06410.1"/>
    <property type="molecule type" value="Genomic_DNA"/>
</dbReference>
<gene>
    <name evidence="4" type="ORF">LY89DRAFT_412163</name>
</gene>
<feature type="region of interest" description="Disordered" evidence="1">
    <location>
        <begin position="955"/>
        <end position="1047"/>
    </location>
</feature>
<keyword evidence="2" id="KW-0732">Signal</keyword>
<protein>
    <recommendedName>
        <fullName evidence="3">WSC domain-containing protein</fullName>
    </recommendedName>
</protein>
<dbReference type="OrthoDB" id="3526573at2759"/>
<dbReference type="Proteomes" id="UP000070700">
    <property type="component" value="Unassembled WGS sequence"/>
</dbReference>
<dbReference type="GeneID" id="28817061"/>
<dbReference type="InterPro" id="IPR013783">
    <property type="entry name" value="Ig-like_fold"/>
</dbReference>
<dbReference type="KEGG" id="psco:LY89DRAFT_412163"/>